<keyword evidence="5 9" id="KW-0472">Membrane</keyword>
<dbReference type="Pfam" id="PF02537">
    <property type="entry name" value="CRCB"/>
    <property type="match status" value="1"/>
</dbReference>
<evidence type="ECO:0000256" key="2">
    <source>
        <dbReference type="ARBA" id="ARBA00022475"/>
    </source>
</evidence>
<dbReference type="NCBIfam" id="TIGR00494">
    <property type="entry name" value="crcB"/>
    <property type="match status" value="1"/>
</dbReference>
<keyword evidence="11" id="KW-1185">Reference proteome</keyword>
<dbReference type="Proteomes" id="UP000005868">
    <property type="component" value="Chromosome"/>
</dbReference>
<reference evidence="10 11" key="2">
    <citation type="journal article" date="2012" name="Stand. Genomic Sci.">
        <title>Genome sequence of the moderately thermophilic, amino-acid-degrading and sulfur-reducing bacterium Thermovirga lienii type strain (Cas60314(T)).</title>
        <authorList>
            <person name="Goker M."/>
            <person name="Saunders E."/>
            <person name="Lapidus A."/>
            <person name="Nolan M."/>
            <person name="Lucas S."/>
            <person name="Hammon N."/>
            <person name="Deshpande S."/>
            <person name="Cheng J.F."/>
            <person name="Han C."/>
            <person name="Tapia R."/>
            <person name="Goodwin L.A."/>
            <person name="Pitluck S."/>
            <person name="Liolios K."/>
            <person name="Mavromatis K."/>
            <person name="Pagani I."/>
            <person name="Ivanova N."/>
            <person name="Mikhailova N."/>
            <person name="Pati A."/>
            <person name="Chen A."/>
            <person name="Palaniappan K."/>
            <person name="Land M."/>
            <person name="Chang Y.J."/>
            <person name="Jeffries C.D."/>
            <person name="Brambilla E.M."/>
            <person name="Rohde M."/>
            <person name="Spring S."/>
            <person name="Detter J.C."/>
            <person name="Woyke T."/>
            <person name="Bristow J."/>
            <person name="Eisen J.A."/>
            <person name="Markowitz V."/>
            <person name="Hugenholtz P."/>
            <person name="Kyrpides N.C."/>
            <person name="Klenk H.P."/>
        </authorList>
    </citation>
    <scope>NUCLEOTIDE SEQUENCE [LARGE SCALE GENOMIC DNA]</scope>
    <source>
        <strain evidence="11">ATCC BAA-1197 / DSM 17291 / Cas60314</strain>
    </source>
</reference>
<comment type="activity regulation">
    <text evidence="9">Na(+) is not transported, but it plays an essential structural role and its presence is essential for fluoride channel function.</text>
</comment>
<feature type="transmembrane region" description="Helical" evidence="9">
    <location>
        <begin position="102"/>
        <end position="125"/>
    </location>
</feature>
<comment type="subcellular location">
    <subcellularLocation>
        <location evidence="9">Cell inner membrane</location>
        <topology evidence="9">Multi-pass membrane protein</topology>
    </subcellularLocation>
    <subcellularLocation>
        <location evidence="1">Cell membrane</location>
        <topology evidence="1">Multi-pass membrane protein</topology>
    </subcellularLocation>
</comment>
<comment type="catalytic activity">
    <reaction evidence="8">
        <text>fluoride(in) = fluoride(out)</text>
        <dbReference type="Rhea" id="RHEA:76159"/>
        <dbReference type="ChEBI" id="CHEBI:17051"/>
    </reaction>
    <physiologicalReaction direction="left-to-right" evidence="8">
        <dbReference type="Rhea" id="RHEA:76160"/>
    </physiologicalReaction>
</comment>
<dbReference type="GO" id="GO:0046872">
    <property type="term" value="F:metal ion binding"/>
    <property type="evidence" value="ECO:0007669"/>
    <property type="project" value="UniProtKB-KW"/>
</dbReference>
<dbReference type="AlphaFoldDB" id="G7V718"/>
<keyword evidence="9" id="KW-0997">Cell inner membrane</keyword>
<evidence type="ECO:0000256" key="5">
    <source>
        <dbReference type="ARBA" id="ARBA00023136"/>
    </source>
</evidence>
<evidence type="ECO:0000256" key="6">
    <source>
        <dbReference type="ARBA" id="ARBA00023303"/>
    </source>
</evidence>
<dbReference type="HOGENOM" id="CLU_114342_3_2_0"/>
<sequence length="129" mass="14187">MTLTFYQKILWLVIAGGIGALCRYGLSGAIQKNMTILFPMGTFMVNIIACFLAGALFTLFQEKLELAGEIRTIIFVGFFGAFSTFSTFMLETAQLLRDDQLTWAIANLLLQNGIGLLSMLCGIIVGKFI</sequence>
<keyword evidence="6 9" id="KW-0407">Ion channel</keyword>
<evidence type="ECO:0000256" key="9">
    <source>
        <dbReference type="HAMAP-Rule" id="MF_00454"/>
    </source>
</evidence>
<comment type="function">
    <text evidence="9">Fluoride-specific ion channel. Important for reducing fluoride concentration in the cell, thus reducing its toxicity.</text>
</comment>
<dbReference type="GO" id="GO:0005886">
    <property type="term" value="C:plasma membrane"/>
    <property type="evidence" value="ECO:0007669"/>
    <property type="project" value="UniProtKB-SubCell"/>
</dbReference>
<dbReference type="KEGG" id="tli:Tlie_1483"/>
<keyword evidence="9" id="KW-0915">Sodium</keyword>
<protein>
    <recommendedName>
        <fullName evidence="9">Fluoride-specific ion channel FluC</fullName>
    </recommendedName>
</protein>
<feature type="transmembrane region" description="Helical" evidence="9">
    <location>
        <begin position="9"/>
        <end position="30"/>
    </location>
</feature>
<accession>G7V718</accession>
<proteinExistence type="inferred from homology"/>
<keyword evidence="2 9" id="KW-1003">Cell membrane</keyword>
<feature type="binding site" evidence="9">
    <location>
        <position position="80"/>
    </location>
    <ligand>
        <name>Na(+)</name>
        <dbReference type="ChEBI" id="CHEBI:29101"/>
        <note>structural</note>
    </ligand>
</feature>
<keyword evidence="9" id="KW-0406">Ion transport</keyword>
<dbReference type="EMBL" id="CP003096">
    <property type="protein sequence ID" value="AER67207.1"/>
    <property type="molecule type" value="Genomic_DNA"/>
</dbReference>
<dbReference type="InterPro" id="IPR003691">
    <property type="entry name" value="FluC"/>
</dbReference>
<dbReference type="PANTHER" id="PTHR28259:SF1">
    <property type="entry name" value="FLUORIDE EXPORT PROTEIN 1-RELATED"/>
    <property type="match status" value="1"/>
</dbReference>
<name>G7V718_THELD</name>
<dbReference type="GO" id="GO:0140114">
    <property type="term" value="P:cellular detoxification of fluoride"/>
    <property type="evidence" value="ECO:0007669"/>
    <property type="project" value="UniProtKB-UniRule"/>
</dbReference>
<evidence type="ECO:0000256" key="8">
    <source>
        <dbReference type="ARBA" id="ARBA00035585"/>
    </source>
</evidence>
<gene>
    <name evidence="9" type="primary">fluC</name>
    <name evidence="9" type="synonym">crcB</name>
    <name evidence="10" type="ordered locus">Tlie_1483</name>
</gene>
<organism evidence="10 11">
    <name type="scientific">Thermovirga lienii (strain ATCC BAA-1197 / DSM 17291 / Cas60314)</name>
    <dbReference type="NCBI Taxonomy" id="580340"/>
    <lineage>
        <taxon>Bacteria</taxon>
        <taxon>Thermotogati</taxon>
        <taxon>Synergistota</taxon>
        <taxon>Synergistia</taxon>
        <taxon>Synergistales</taxon>
        <taxon>Thermovirgaceae</taxon>
        <taxon>Thermovirga</taxon>
    </lineage>
</organism>
<keyword evidence="9" id="KW-0479">Metal-binding</keyword>
<dbReference type="GO" id="GO:0062054">
    <property type="term" value="F:fluoride channel activity"/>
    <property type="evidence" value="ECO:0007669"/>
    <property type="project" value="UniProtKB-UniRule"/>
</dbReference>
<evidence type="ECO:0000313" key="10">
    <source>
        <dbReference type="EMBL" id="AER67207.1"/>
    </source>
</evidence>
<dbReference type="OrthoDB" id="9806299at2"/>
<dbReference type="eggNOG" id="COG0239">
    <property type="taxonomic scope" value="Bacteria"/>
</dbReference>
<dbReference type="HAMAP" id="MF_00454">
    <property type="entry name" value="FluC"/>
    <property type="match status" value="1"/>
</dbReference>
<evidence type="ECO:0000313" key="11">
    <source>
        <dbReference type="Proteomes" id="UP000005868"/>
    </source>
</evidence>
<dbReference type="STRING" id="580340.Tlie_1483"/>
<reference evidence="11" key="1">
    <citation type="submission" date="2011-10" db="EMBL/GenBank/DDBJ databases">
        <title>The complete genome of chromosome of Thermovirga lienii DSM 17291.</title>
        <authorList>
            <consortium name="US DOE Joint Genome Institute (JGI-PGF)"/>
            <person name="Lucas S."/>
            <person name="Copeland A."/>
            <person name="Lapidus A."/>
            <person name="Glavina del Rio T."/>
            <person name="Dalin E."/>
            <person name="Tice H."/>
            <person name="Bruce D."/>
            <person name="Goodwin L."/>
            <person name="Pitluck S."/>
            <person name="Peters L."/>
            <person name="Mikhailova N."/>
            <person name="Saunders E."/>
            <person name="Kyrpides N."/>
            <person name="Mavromatis K."/>
            <person name="Ivanova N."/>
            <person name="Last F.I."/>
            <person name="Brettin T."/>
            <person name="Detter J.C."/>
            <person name="Han C."/>
            <person name="Larimer F."/>
            <person name="Land M."/>
            <person name="Hauser L."/>
            <person name="Markowitz V."/>
            <person name="Cheng J.-F."/>
            <person name="Hugenholtz P."/>
            <person name="Woyke T."/>
            <person name="Wu D."/>
            <person name="Spring S."/>
            <person name="Schroeder M."/>
            <person name="Brambilla E.-M."/>
            <person name="Klenk H.-P."/>
            <person name="Eisen J.A."/>
        </authorList>
    </citation>
    <scope>NUCLEOTIDE SEQUENCE [LARGE SCALE GENOMIC DNA]</scope>
    <source>
        <strain evidence="11">ATCC BAA-1197 / DSM 17291 / Cas60314</strain>
    </source>
</reference>
<feature type="transmembrane region" description="Helical" evidence="9">
    <location>
        <begin position="36"/>
        <end position="60"/>
    </location>
</feature>
<evidence type="ECO:0000256" key="7">
    <source>
        <dbReference type="ARBA" id="ARBA00035120"/>
    </source>
</evidence>
<keyword evidence="3 9" id="KW-0812">Transmembrane</keyword>
<evidence type="ECO:0000256" key="4">
    <source>
        <dbReference type="ARBA" id="ARBA00022989"/>
    </source>
</evidence>
<dbReference type="PANTHER" id="PTHR28259">
    <property type="entry name" value="FLUORIDE EXPORT PROTEIN 1-RELATED"/>
    <property type="match status" value="1"/>
</dbReference>
<evidence type="ECO:0000256" key="3">
    <source>
        <dbReference type="ARBA" id="ARBA00022692"/>
    </source>
</evidence>
<feature type="binding site" evidence="9">
    <location>
        <position position="83"/>
    </location>
    <ligand>
        <name>Na(+)</name>
        <dbReference type="ChEBI" id="CHEBI:29101"/>
        <note>structural</note>
    </ligand>
</feature>
<keyword evidence="9" id="KW-0813">Transport</keyword>
<comment type="similarity">
    <text evidence="7 9">Belongs to the fluoride channel Fluc/FEX (TC 1.A.43) family.</text>
</comment>
<keyword evidence="4 9" id="KW-1133">Transmembrane helix</keyword>
<evidence type="ECO:0000256" key="1">
    <source>
        <dbReference type="ARBA" id="ARBA00004651"/>
    </source>
</evidence>
<feature type="transmembrane region" description="Helical" evidence="9">
    <location>
        <begin position="72"/>
        <end position="90"/>
    </location>
</feature>